<keyword evidence="1" id="KW-0472">Membrane</keyword>
<keyword evidence="1" id="KW-0812">Transmembrane</keyword>
<keyword evidence="1" id="KW-1133">Transmembrane helix</keyword>
<dbReference type="EMBL" id="JAYFUM010000016">
    <property type="protein sequence ID" value="MEA5140207.1"/>
    <property type="molecule type" value="Genomic_DNA"/>
</dbReference>
<dbReference type="RefSeq" id="WP_323297362.1">
    <property type="nucleotide sequence ID" value="NZ_JAYFUM010000016.1"/>
</dbReference>
<proteinExistence type="predicted"/>
<feature type="transmembrane region" description="Helical" evidence="1">
    <location>
        <begin position="51"/>
        <end position="68"/>
    </location>
</feature>
<comment type="caution">
    <text evidence="2">The sequence shown here is derived from an EMBL/GenBank/DDBJ whole genome shotgun (WGS) entry which is preliminary data.</text>
</comment>
<dbReference type="Proteomes" id="UP001302949">
    <property type="component" value="Unassembled WGS sequence"/>
</dbReference>
<evidence type="ECO:0000313" key="3">
    <source>
        <dbReference type="Proteomes" id="UP001302949"/>
    </source>
</evidence>
<reference evidence="2 3" key="1">
    <citation type="submission" date="2023-12" db="EMBL/GenBank/DDBJ databases">
        <title>Novel species of the genus Arcicella isolated from rivers.</title>
        <authorList>
            <person name="Lu H."/>
        </authorList>
    </citation>
    <scope>NUCLEOTIDE SEQUENCE [LARGE SCALE GENOMIC DNA]</scope>
    <source>
        <strain evidence="2 3">KCTC 23307</strain>
    </source>
</reference>
<accession>A0ABU5QC45</accession>
<protein>
    <submittedName>
        <fullName evidence="2">Uncharacterized protein</fullName>
    </submittedName>
</protein>
<evidence type="ECO:0000256" key="1">
    <source>
        <dbReference type="SAM" id="Phobius"/>
    </source>
</evidence>
<sequence>MEKYQPKNDWIIICPFLHVEGMAIFPFILLRKEKPSAVLLNHERIHLRQQIELLILPFYILYLLAYLSNRICGQAHQQAYRNIIFEKEAYQNEKQLDYLRKRRAWTYWRKRVE</sequence>
<feature type="transmembrane region" description="Helical" evidence="1">
    <location>
        <begin position="12"/>
        <end position="30"/>
    </location>
</feature>
<keyword evidence="3" id="KW-1185">Reference proteome</keyword>
<name>A0ABU5QC45_9BACT</name>
<gene>
    <name evidence="2" type="ORF">VB248_13740</name>
</gene>
<organism evidence="2 3">
    <name type="scientific">Arcicella rigui</name>
    <dbReference type="NCBI Taxonomy" id="797020"/>
    <lineage>
        <taxon>Bacteria</taxon>
        <taxon>Pseudomonadati</taxon>
        <taxon>Bacteroidota</taxon>
        <taxon>Cytophagia</taxon>
        <taxon>Cytophagales</taxon>
        <taxon>Flectobacillaceae</taxon>
        <taxon>Arcicella</taxon>
    </lineage>
</organism>
<evidence type="ECO:0000313" key="2">
    <source>
        <dbReference type="EMBL" id="MEA5140207.1"/>
    </source>
</evidence>